<dbReference type="EMBL" id="ML977185">
    <property type="protein sequence ID" value="KAF1982372.1"/>
    <property type="molecule type" value="Genomic_DNA"/>
</dbReference>
<organism evidence="2 3">
    <name type="scientific">Aulographum hederae CBS 113979</name>
    <dbReference type="NCBI Taxonomy" id="1176131"/>
    <lineage>
        <taxon>Eukaryota</taxon>
        <taxon>Fungi</taxon>
        <taxon>Dikarya</taxon>
        <taxon>Ascomycota</taxon>
        <taxon>Pezizomycotina</taxon>
        <taxon>Dothideomycetes</taxon>
        <taxon>Pleosporomycetidae</taxon>
        <taxon>Aulographales</taxon>
        <taxon>Aulographaceae</taxon>
    </lineage>
</organism>
<feature type="compositionally biased region" description="Polar residues" evidence="1">
    <location>
        <begin position="56"/>
        <end position="66"/>
    </location>
</feature>
<feature type="compositionally biased region" description="Basic residues" evidence="1">
    <location>
        <begin position="101"/>
        <end position="115"/>
    </location>
</feature>
<accession>A0A6G1GNH1</accession>
<evidence type="ECO:0000256" key="1">
    <source>
        <dbReference type="SAM" id="MobiDB-lite"/>
    </source>
</evidence>
<evidence type="ECO:0000313" key="2">
    <source>
        <dbReference type="EMBL" id="KAF1982372.1"/>
    </source>
</evidence>
<keyword evidence="3" id="KW-1185">Reference proteome</keyword>
<name>A0A6G1GNH1_9PEZI</name>
<protein>
    <submittedName>
        <fullName evidence="2">Uncharacterized protein</fullName>
    </submittedName>
</protein>
<sequence length="184" mass="20037">MRRHSSVLRLLLPRHQGHHSLLPPREMGPTAEKARVCESEFSGKWVKGGKLRGITRKTTSELTSAYTGHEGKGKGKGKGKGGPPEADTLVVRDESEEAHPPKGKGKGNGKGKGKGKMGSPEADTLVTRHEPEEADPPKGKGKGKGSKGMFHSRLLASVRNNNFGHGIEEEHEERKMPWTKRNIC</sequence>
<feature type="compositionally biased region" description="Basic and acidic residues" evidence="1">
    <location>
        <begin position="90"/>
        <end position="100"/>
    </location>
</feature>
<feature type="region of interest" description="Disordered" evidence="1">
    <location>
        <begin position="54"/>
        <end position="153"/>
    </location>
</feature>
<reference evidence="2" key="1">
    <citation type="journal article" date="2020" name="Stud. Mycol.">
        <title>101 Dothideomycetes genomes: a test case for predicting lifestyles and emergence of pathogens.</title>
        <authorList>
            <person name="Haridas S."/>
            <person name="Albert R."/>
            <person name="Binder M."/>
            <person name="Bloem J."/>
            <person name="Labutti K."/>
            <person name="Salamov A."/>
            <person name="Andreopoulos B."/>
            <person name="Baker S."/>
            <person name="Barry K."/>
            <person name="Bills G."/>
            <person name="Bluhm B."/>
            <person name="Cannon C."/>
            <person name="Castanera R."/>
            <person name="Culley D."/>
            <person name="Daum C."/>
            <person name="Ezra D."/>
            <person name="Gonzalez J."/>
            <person name="Henrissat B."/>
            <person name="Kuo A."/>
            <person name="Liang C."/>
            <person name="Lipzen A."/>
            <person name="Lutzoni F."/>
            <person name="Magnuson J."/>
            <person name="Mondo S."/>
            <person name="Nolan M."/>
            <person name="Ohm R."/>
            <person name="Pangilinan J."/>
            <person name="Park H.-J."/>
            <person name="Ramirez L."/>
            <person name="Alfaro M."/>
            <person name="Sun H."/>
            <person name="Tritt A."/>
            <person name="Yoshinaga Y."/>
            <person name="Zwiers L.-H."/>
            <person name="Turgeon B."/>
            <person name="Goodwin S."/>
            <person name="Spatafora J."/>
            <person name="Crous P."/>
            <person name="Grigoriev I."/>
        </authorList>
    </citation>
    <scope>NUCLEOTIDE SEQUENCE</scope>
    <source>
        <strain evidence="2">CBS 113979</strain>
    </source>
</reference>
<proteinExistence type="predicted"/>
<feature type="compositionally biased region" description="Basic and acidic residues" evidence="1">
    <location>
        <begin position="126"/>
        <end position="138"/>
    </location>
</feature>
<dbReference type="AlphaFoldDB" id="A0A6G1GNH1"/>
<gene>
    <name evidence="2" type="ORF">K402DRAFT_197814</name>
</gene>
<evidence type="ECO:0000313" key="3">
    <source>
        <dbReference type="Proteomes" id="UP000800041"/>
    </source>
</evidence>
<dbReference type="Proteomes" id="UP000800041">
    <property type="component" value="Unassembled WGS sequence"/>
</dbReference>